<reference evidence="1 5" key="1">
    <citation type="journal article" date="2017" name="Nature">
        <title>The sunflower genome provides insights into oil metabolism, flowering and Asterid evolution.</title>
        <authorList>
            <person name="Badouin H."/>
            <person name="Gouzy J."/>
            <person name="Grassa C.J."/>
            <person name="Murat F."/>
            <person name="Staton S.E."/>
            <person name="Cottret L."/>
            <person name="Lelandais-Briere C."/>
            <person name="Owens G.L."/>
            <person name="Carrere S."/>
            <person name="Mayjonade B."/>
            <person name="Legrand L."/>
            <person name="Gill N."/>
            <person name="Kane N.C."/>
            <person name="Bowers J.E."/>
            <person name="Hubner S."/>
            <person name="Bellec A."/>
            <person name="Berard A."/>
            <person name="Berges H."/>
            <person name="Blanchet N."/>
            <person name="Boniface M.C."/>
            <person name="Brunel D."/>
            <person name="Catrice O."/>
            <person name="Chaidir N."/>
            <person name="Claudel C."/>
            <person name="Donnadieu C."/>
            <person name="Faraut T."/>
            <person name="Fievet G."/>
            <person name="Helmstetter N."/>
            <person name="King M."/>
            <person name="Knapp S.J."/>
            <person name="Lai Z."/>
            <person name="Le Paslier M.C."/>
            <person name="Lippi Y."/>
            <person name="Lorenzon L."/>
            <person name="Mandel J.R."/>
            <person name="Marage G."/>
            <person name="Marchand G."/>
            <person name="Marquand E."/>
            <person name="Bret-Mestries E."/>
            <person name="Morien E."/>
            <person name="Nambeesan S."/>
            <person name="Nguyen T."/>
            <person name="Pegot-Espagnet P."/>
            <person name="Pouilly N."/>
            <person name="Raftis F."/>
            <person name="Sallet E."/>
            <person name="Schiex T."/>
            <person name="Thomas J."/>
            <person name="Vandecasteele C."/>
            <person name="Vares D."/>
            <person name="Vear F."/>
            <person name="Vautrin S."/>
            <person name="Crespi M."/>
            <person name="Mangin B."/>
            <person name="Burke J.M."/>
            <person name="Salse J."/>
            <person name="Munos S."/>
            <person name="Vincourt P."/>
            <person name="Rieseberg L.H."/>
            <person name="Langlade N.B."/>
        </authorList>
    </citation>
    <scope>NUCLEOTIDE SEQUENCE [LARGE SCALE GENOMIC DNA]</scope>
    <source>
        <strain evidence="5">cv. SF193</strain>
        <tissue evidence="1">Leaves</tissue>
    </source>
</reference>
<evidence type="ECO:0000313" key="2">
    <source>
        <dbReference type="EMBL" id="KAF5817978.1"/>
    </source>
</evidence>
<protein>
    <recommendedName>
        <fullName evidence="6">Acyl-CoA N-acyltransferase</fullName>
    </recommendedName>
</protein>
<dbReference type="EMBL" id="CM007900">
    <property type="protein sequence ID" value="OTG09316.1"/>
    <property type="molecule type" value="Genomic_DNA"/>
</dbReference>
<dbReference type="EMBL" id="MNCJ02000326">
    <property type="protein sequence ID" value="KAF5784207.1"/>
    <property type="molecule type" value="Genomic_DNA"/>
</dbReference>
<reference evidence="1" key="3">
    <citation type="submission" date="2020-06" db="EMBL/GenBank/DDBJ databases">
        <title>Helianthus annuus Genome sequencing and assembly Release 2.</title>
        <authorList>
            <person name="Gouzy J."/>
            <person name="Langlade N."/>
            <person name="Munos S."/>
        </authorList>
    </citation>
    <scope>NUCLEOTIDE SEQUENCE</scope>
    <source>
        <tissue evidence="1">Leaves</tissue>
    </source>
</reference>
<evidence type="ECO:0000313" key="1">
    <source>
        <dbReference type="EMBL" id="KAF5784207.1"/>
    </source>
</evidence>
<evidence type="ECO:0000313" key="5">
    <source>
        <dbReference type="Proteomes" id="UP000215914"/>
    </source>
</evidence>
<proteinExistence type="predicted"/>
<dbReference type="Proteomes" id="UP000215914">
    <property type="component" value="Chromosome 11"/>
</dbReference>
<keyword evidence="5" id="KW-1185">Reference proteome</keyword>
<dbReference type="Gramene" id="mRNA:HanXRQr2_Chr02g0059391">
    <property type="protein sequence ID" value="mRNA:HanXRQr2_Chr02g0059391"/>
    <property type="gene ID" value="HanXRQr2_Chr02g0059391"/>
</dbReference>
<reference evidence="3" key="2">
    <citation type="submission" date="2017-02" db="EMBL/GenBank/DDBJ databases">
        <title>Sunflower complete genome.</title>
        <authorList>
            <person name="Langlade N."/>
            <person name="Munos S."/>
        </authorList>
    </citation>
    <scope>NUCLEOTIDE SEQUENCE [LARGE SCALE GENOMIC DNA]</scope>
    <source>
        <tissue evidence="3">Leaves</tissue>
    </source>
</reference>
<dbReference type="Gramene" id="mRNA:HanXRQr2_Chr11g0516841">
    <property type="protein sequence ID" value="mRNA:HanXRQr2_Chr11g0516841"/>
    <property type="gene ID" value="HanXRQr2_Chr11g0516841"/>
</dbReference>
<name>A0A251TFF9_HELAN</name>
<evidence type="ECO:0008006" key="6">
    <source>
        <dbReference type="Google" id="ProtNLM"/>
    </source>
</evidence>
<evidence type="ECO:0000313" key="4">
    <source>
        <dbReference type="EMBL" id="OTG27361.1"/>
    </source>
</evidence>
<gene>
    <name evidence="4" type="ORF">HannXRQ_Chr04g0099181</name>
    <name evidence="3" type="ORF">HannXRQ_Chr11g0351621</name>
    <name evidence="2" type="ORF">HanXRQr2_Chr02g0059391</name>
    <name evidence="1" type="ORF">HanXRQr2_Chr11g0516841</name>
</gene>
<dbReference type="Proteomes" id="UP000215914">
    <property type="component" value="Chromosome 4"/>
</dbReference>
<dbReference type="EMBL" id="MNCJ02000317">
    <property type="protein sequence ID" value="KAF5817978.1"/>
    <property type="molecule type" value="Genomic_DNA"/>
</dbReference>
<sequence length="65" mass="7595">MVIPPLQGQGIWRMILQRILRLLTNIGCGLFHLNISLSWICITHAHEDCEYKRRLVISILLKSRL</sequence>
<dbReference type="AlphaFoldDB" id="A0A251TFF9"/>
<accession>A0A251TFF9</accession>
<organism evidence="3 5">
    <name type="scientific">Helianthus annuus</name>
    <name type="common">Common sunflower</name>
    <dbReference type="NCBI Taxonomy" id="4232"/>
    <lineage>
        <taxon>Eukaryota</taxon>
        <taxon>Viridiplantae</taxon>
        <taxon>Streptophyta</taxon>
        <taxon>Embryophyta</taxon>
        <taxon>Tracheophyta</taxon>
        <taxon>Spermatophyta</taxon>
        <taxon>Magnoliopsida</taxon>
        <taxon>eudicotyledons</taxon>
        <taxon>Gunneridae</taxon>
        <taxon>Pentapetalae</taxon>
        <taxon>asterids</taxon>
        <taxon>campanulids</taxon>
        <taxon>Asterales</taxon>
        <taxon>Asteraceae</taxon>
        <taxon>Asteroideae</taxon>
        <taxon>Heliantheae alliance</taxon>
        <taxon>Heliantheae</taxon>
        <taxon>Helianthus</taxon>
    </lineage>
</organism>
<evidence type="ECO:0000313" key="3">
    <source>
        <dbReference type="EMBL" id="OTG09316.1"/>
    </source>
</evidence>
<dbReference type="EMBL" id="CM007893">
    <property type="protein sequence ID" value="OTG27361.1"/>
    <property type="molecule type" value="Genomic_DNA"/>
</dbReference>